<dbReference type="PROSITE" id="PS50880">
    <property type="entry name" value="TOPRIM"/>
    <property type="match status" value="1"/>
</dbReference>
<evidence type="ECO:0000313" key="5">
    <source>
        <dbReference type="EMBL" id="AXH59457.1"/>
    </source>
</evidence>
<feature type="region of interest" description="Disordered" evidence="2">
    <location>
        <begin position="519"/>
        <end position="542"/>
    </location>
</feature>
<dbReference type="PROSITE" id="PS52039">
    <property type="entry name" value="TOPO_IA_2"/>
    <property type="match status" value="1"/>
</dbReference>
<evidence type="ECO:0000259" key="4">
    <source>
        <dbReference type="PROSITE" id="PS52039"/>
    </source>
</evidence>
<dbReference type="GO" id="GO:0003917">
    <property type="term" value="F:DNA topoisomerase type I (single strand cut, ATP-independent) activity"/>
    <property type="evidence" value="ECO:0007669"/>
    <property type="project" value="InterPro"/>
</dbReference>
<dbReference type="InterPro" id="IPR006171">
    <property type="entry name" value="TOPRIM_dom"/>
</dbReference>
<accession>A0AAD0PVC0</accession>
<dbReference type="Gene3D" id="1.10.290.10">
    <property type="entry name" value="Topoisomerase I, domain 4"/>
    <property type="match status" value="1"/>
</dbReference>
<dbReference type="PANTHER" id="PTHR42785">
    <property type="entry name" value="DNA TOPOISOMERASE, TYPE IA, CORE"/>
    <property type="match status" value="1"/>
</dbReference>
<dbReference type="InterPro" id="IPR000380">
    <property type="entry name" value="Topo_IA"/>
</dbReference>
<keyword evidence="1" id="KW-0413">Isomerase</keyword>
<dbReference type="InterPro" id="IPR013824">
    <property type="entry name" value="Topo_IA_cen_sub1"/>
</dbReference>
<dbReference type="InterPro" id="IPR013826">
    <property type="entry name" value="Topo_IA_cen_sub3"/>
</dbReference>
<dbReference type="GO" id="GO:0006265">
    <property type="term" value="P:DNA topological change"/>
    <property type="evidence" value="ECO:0007669"/>
    <property type="project" value="InterPro"/>
</dbReference>
<feature type="domain" description="Topo IA-type catalytic" evidence="4">
    <location>
        <begin position="131"/>
        <end position="520"/>
    </location>
</feature>
<feature type="domain" description="Toprim" evidence="3">
    <location>
        <begin position="4"/>
        <end position="116"/>
    </location>
</feature>
<evidence type="ECO:0000256" key="1">
    <source>
        <dbReference type="ARBA" id="ARBA00023235"/>
    </source>
</evidence>
<dbReference type="Gene3D" id="1.10.460.10">
    <property type="entry name" value="Topoisomerase I, domain 2"/>
    <property type="match status" value="1"/>
</dbReference>
<name>A0AAD0PVC0_PSEAV</name>
<dbReference type="Gene3D" id="2.60.510.20">
    <property type="match status" value="1"/>
</dbReference>
<protein>
    <submittedName>
        <fullName evidence="5">Type IA DNA topoisomerase</fullName>
    </submittedName>
</protein>
<gene>
    <name evidence="5" type="ORF">PLA107_029975</name>
</gene>
<dbReference type="Pfam" id="PF01751">
    <property type="entry name" value="Toprim"/>
    <property type="match status" value="1"/>
</dbReference>
<evidence type="ECO:0000259" key="3">
    <source>
        <dbReference type="PROSITE" id="PS50880"/>
    </source>
</evidence>
<reference evidence="5 6" key="1">
    <citation type="journal article" date="2011" name="PLoS Pathog.">
        <title>Dynamic evolution of pathogenicity revealed by sequencing and comparative genomics of 19 Pseudomonas syringae isolates.</title>
        <authorList>
            <person name="Baltrus D.A."/>
            <person name="Nishimura M.T."/>
            <person name="Romanchuk A."/>
            <person name="Chang J.H."/>
            <person name="Mukhtar M.S."/>
            <person name="Cherkis K."/>
            <person name="Roach J."/>
            <person name="Grant S.R."/>
            <person name="Jones C.D."/>
            <person name="Dangl J.L."/>
        </authorList>
    </citation>
    <scope>NUCLEOTIDE SEQUENCE [LARGE SCALE GENOMIC DNA]</scope>
    <source>
        <strain evidence="5 6">M301315</strain>
    </source>
</reference>
<dbReference type="RefSeq" id="WP_005742357.1">
    <property type="nucleotide sequence ID" value="NZ_CP031226.1"/>
</dbReference>
<dbReference type="SUPFAM" id="SSF56712">
    <property type="entry name" value="Prokaryotic type I DNA topoisomerase"/>
    <property type="match status" value="1"/>
</dbReference>
<sequence length="558" mass="62754">MKKIRVWVIEAPGKTDSLKMALKDAGFLNDRVLATYGRLYDLPDDRLGLDPNNPNLVAWKAKRPDQIRKLKKMLEDADEVLIATDTDIEGELIASQVAHLCLENQVVDRVHLTGFTAEYVEIAELNRKKLDSDRVSAAKARRLFDRHLGFMLTQPKDPWRMSMGRIVTPLVQSLRDTPPESHIVTKSLEDGWHAIVRIPTTQAVHADTIMGILDALPHPDIETRSTQALEHEKKPLTGPEALSLCCRSLKKPLREIIDSVQRNYENGKLSYPRTDSRHLGEISLLWAERMAVAYSRPFDRKVASLRANEKLERSYEAHEALLPLVDDVPDSSIPTSSLSSDEAVLRVIAMHSMSLGEAAEQYTREIGEPRLNDDGKRWVHVLRSWSKGLTFVRDRDAEGNFLDPLRHELPRDSDVKQSNVRQWRHEIAHIVMERLIQEKLGRPSTINLHAAKIAQTYLDQFGSTNGRARMMLDLVAERSPELLKPHVAVQIEEALTKPQGGQSIGSRLQSAWTVLKQAPLGSSTQGTGKTAPAPTPKSQEPAVQTIETVNYDDTEMSI</sequence>
<dbReference type="PRINTS" id="PR00417">
    <property type="entry name" value="PRTPISMRASEI"/>
</dbReference>
<dbReference type="GeneID" id="39474004"/>
<keyword evidence="5" id="KW-0614">Plasmid</keyword>
<dbReference type="PANTHER" id="PTHR42785:SF1">
    <property type="entry name" value="DNA TOPOISOMERASE"/>
    <property type="match status" value="1"/>
</dbReference>
<dbReference type="Gene3D" id="3.40.50.140">
    <property type="match status" value="1"/>
</dbReference>
<evidence type="ECO:0000256" key="2">
    <source>
        <dbReference type="SAM" id="MobiDB-lite"/>
    </source>
</evidence>
<dbReference type="AlphaFoldDB" id="A0AAD0PVC0"/>
<dbReference type="SMART" id="SM00493">
    <property type="entry name" value="TOPRIM"/>
    <property type="match status" value="1"/>
</dbReference>
<dbReference type="InterPro" id="IPR013497">
    <property type="entry name" value="Topo_IA_cen"/>
</dbReference>
<dbReference type="InterPro" id="IPR023405">
    <property type="entry name" value="Topo_IA_core_domain"/>
</dbReference>
<dbReference type="GO" id="GO:0003677">
    <property type="term" value="F:DNA binding"/>
    <property type="evidence" value="ECO:0007669"/>
    <property type="project" value="InterPro"/>
</dbReference>
<dbReference type="EMBL" id="CP031226">
    <property type="protein sequence ID" value="AXH59457.1"/>
    <property type="molecule type" value="Genomic_DNA"/>
</dbReference>
<organism evidence="5 6">
    <name type="scientific">Pseudomonas amygdali pv. lachrymans str. M301315</name>
    <dbReference type="NCBI Taxonomy" id="629260"/>
    <lineage>
        <taxon>Bacteria</taxon>
        <taxon>Pseudomonadati</taxon>
        <taxon>Pseudomonadota</taxon>
        <taxon>Gammaproteobacteria</taxon>
        <taxon>Pseudomonadales</taxon>
        <taxon>Pseudomonadaceae</taxon>
        <taxon>Pseudomonas</taxon>
        <taxon>Pseudomonas amygdali</taxon>
    </lineage>
</organism>
<dbReference type="Proteomes" id="UP000006426">
    <property type="component" value="Plasmid pmppla107"/>
</dbReference>
<proteinExistence type="predicted"/>
<evidence type="ECO:0000313" key="6">
    <source>
        <dbReference type="Proteomes" id="UP000006426"/>
    </source>
</evidence>
<geneLocation type="plasmid" evidence="6">
    <name>pmppla107</name>
</geneLocation>
<dbReference type="Pfam" id="PF01131">
    <property type="entry name" value="Topoisom_bac"/>
    <property type="match status" value="1"/>
</dbReference>